<keyword evidence="3" id="KW-1185">Reference proteome</keyword>
<accession>A0ABS8DY72</accession>
<proteinExistence type="predicted"/>
<comment type="caution">
    <text evidence="2">The sequence shown here is derived from an EMBL/GenBank/DDBJ whole genome shotgun (WGS) entry which is preliminary data.</text>
</comment>
<feature type="transmembrane region" description="Helical" evidence="1">
    <location>
        <begin position="58"/>
        <end position="79"/>
    </location>
</feature>
<evidence type="ECO:0000313" key="2">
    <source>
        <dbReference type="EMBL" id="MCC0093816.1"/>
    </source>
</evidence>
<protein>
    <recommendedName>
        <fullName evidence="4">Integral membrane protein</fullName>
    </recommendedName>
</protein>
<evidence type="ECO:0000313" key="3">
    <source>
        <dbReference type="Proteomes" id="UP001520654"/>
    </source>
</evidence>
<organism evidence="2 3">
    <name type="scientific">Streptomyces flavotricini</name>
    <dbReference type="NCBI Taxonomy" id="66888"/>
    <lineage>
        <taxon>Bacteria</taxon>
        <taxon>Bacillati</taxon>
        <taxon>Actinomycetota</taxon>
        <taxon>Actinomycetes</taxon>
        <taxon>Kitasatosporales</taxon>
        <taxon>Streptomycetaceae</taxon>
        <taxon>Streptomyces</taxon>
    </lineage>
</organism>
<reference evidence="2 3" key="1">
    <citation type="submission" date="2021-08" db="EMBL/GenBank/DDBJ databases">
        <title>Genomic Architecture of Streptomyces flavotricini NGL1 and Streptomyces erythrochromogenes HMS4 With Differential Plant Beneficial attributes and laccase production capabilities.</title>
        <authorList>
            <person name="Salwan R."/>
            <person name="Kaur R."/>
            <person name="Sharma V."/>
        </authorList>
    </citation>
    <scope>NUCLEOTIDE SEQUENCE [LARGE SCALE GENOMIC DNA]</scope>
    <source>
        <strain evidence="2 3">NGL1</strain>
    </source>
</reference>
<keyword evidence="1" id="KW-1133">Transmembrane helix</keyword>
<sequence length="124" mass="12628">MKGGERADTASVLRFATELCAWVAAPWALAPWSVGAAVAAVALLIGLPTVFSTPGDKAHVIVAVPGAVTVALVLLQLAVAVAASWAAWPAWAALAVTVLATACLWTERGRWRGLLSGAARTGEA</sequence>
<evidence type="ECO:0008006" key="4">
    <source>
        <dbReference type="Google" id="ProtNLM"/>
    </source>
</evidence>
<evidence type="ECO:0000256" key="1">
    <source>
        <dbReference type="SAM" id="Phobius"/>
    </source>
</evidence>
<feature type="transmembrane region" description="Helical" evidence="1">
    <location>
        <begin position="85"/>
        <end position="105"/>
    </location>
</feature>
<dbReference type="EMBL" id="JAINUL010000001">
    <property type="protein sequence ID" value="MCC0093816.1"/>
    <property type="molecule type" value="Genomic_DNA"/>
</dbReference>
<keyword evidence="1" id="KW-0472">Membrane</keyword>
<keyword evidence="1" id="KW-0812">Transmembrane</keyword>
<feature type="transmembrane region" description="Helical" evidence="1">
    <location>
        <begin position="32"/>
        <end position="51"/>
    </location>
</feature>
<name>A0ABS8DY72_9ACTN</name>
<gene>
    <name evidence="2" type="ORF">K7B10_03225</name>
</gene>
<dbReference type="Proteomes" id="UP001520654">
    <property type="component" value="Unassembled WGS sequence"/>
</dbReference>